<evidence type="ECO:0000256" key="1">
    <source>
        <dbReference type="SAM" id="SignalP"/>
    </source>
</evidence>
<dbReference type="Proteomes" id="UP000614601">
    <property type="component" value="Unassembled WGS sequence"/>
</dbReference>
<accession>A0A811L6Q6</accession>
<reference evidence="2" key="1">
    <citation type="submission" date="2020-09" db="EMBL/GenBank/DDBJ databases">
        <authorList>
            <person name="Kikuchi T."/>
        </authorList>
    </citation>
    <scope>NUCLEOTIDE SEQUENCE</scope>
    <source>
        <strain evidence="2">SH1</strain>
    </source>
</reference>
<dbReference type="EMBL" id="CAJFDH010000005">
    <property type="protein sequence ID" value="CAD5222811.1"/>
    <property type="molecule type" value="Genomic_DNA"/>
</dbReference>
<comment type="caution">
    <text evidence="2">The sequence shown here is derived from an EMBL/GenBank/DDBJ whole genome shotgun (WGS) entry which is preliminary data.</text>
</comment>
<dbReference type="EMBL" id="CAJFCW020000005">
    <property type="protein sequence ID" value="CAG9116847.1"/>
    <property type="molecule type" value="Genomic_DNA"/>
</dbReference>
<protein>
    <submittedName>
        <fullName evidence="2">Uncharacterized protein</fullName>
    </submittedName>
</protein>
<organism evidence="2 3">
    <name type="scientific">Bursaphelenchus okinawaensis</name>
    <dbReference type="NCBI Taxonomy" id="465554"/>
    <lineage>
        <taxon>Eukaryota</taxon>
        <taxon>Metazoa</taxon>
        <taxon>Ecdysozoa</taxon>
        <taxon>Nematoda</taxon>
        <taxon>Chromadorea</taxon>
        <taxon>Rhabditida</taxon>
        <taxon>Tylenchina</taxon>
        <taxon>Tylenchomorpha</taxon>
        <taxon>Aphelenchoidea</taxon>
        <taxon>Aphelenchoididae</taxon>
        <taxon>Bursaphelenchus</taxon>
    </lineage>
</organism>
<dbReference type="AlphaFoldDB" id="A0A811L6Q6"/>
<feature type="signal peptide" evidence="1">
    <location>
        <begin position="1"/>
        <end position="19"/>
    </location>
</feature>
<dbReference type="Proteomes" id="UP000783686">
    <property type="component" value="Unassembled WGS sequence"/>
</dbReference>
<sequence length="68" mass="7756">MKITVILLLFVLLVSQVEARSRLKKYDESLRAAHMGSRVKRYDTILGVAPKRIRRMTKEGKVRSDGVA</sequence>
<name>A0A811L6Q6_9BILA</name>
<dbReference type="OrthoDB" id="10447480at2759"/>
<evidence type="ECO:0000313" key="3">
    <source>
        <dbReference type="Proteomes" id="UP000614601"/>
    </source>
</evidence>
<feature type="chain" id="PRO_5035595316" evidence="1">
    <location>
        <begin position="20"/>
        <end position="68"/>
    </location>
</feature>
<keyword evidence="1" id="KW-0732">Signal</keyword>
<proteinExistence type="predicted"/>
<gene>
    <name evidence="2" type="ORF">BOKJ2_LOCUS9830</name>
</gene>
<keyword evidence="3" id="KW-1185">Reference proteome</keyword>
<evidence type="ECO:0000313" key="2">
    <source>
        <dbReference type="EMBL" id="CAD5222811.1"/>
    </source>
</evidence>